<feature type="chain" id="PRO_5036273219" description="Fibrohexamerin" evidence="2">
    <location>
        <begin position="18"/>
        <end position="220"/>
    </location>
</feature>
<proteinExistence type="predicted"/>
<protein>
    <recommendedName>
        <fullName evidence="1">Fibrohexamerin</fullName>
    </recommendedName>
    <alternativeName>
        <fullName evidence="1">25 kDa silk glycoprotein</fullName>
    </alternativeName>
    <alternativeName>
        <fullName evidence="1">p25</fullName>
    </alternativeName>
</protein>
<dbReference type="EMBL" id="CADEBD010001048">
    <property type="protein sequence ID" value="CAB3262150.1"/>
    <property type="molecule type" value="Genomic_DNA"/>
</dbReference>
<gene>
    <name evidence="4" type="ORF">APLA_LOCUS17609</name>
    <name evidence="3" type="ORF">APLA_LOCUS6875</name>
</gene>
<organism evidence="4 6">
    <name type="scientific">Arctia plantaginis</name>
    <name type="common">Wood tiger moth</name>
    <name type="synonym">Phalaena plantaginis</name>
    <dbReference type="NCBI Taxonomy" id="874455"/>
    <lineage>
        <taxon>Eukaryota</taxon>
        <taxon>Metazoa</taxon>
        <taxon>Ecdysozoa</taxon>
        <taxon>Arthropoda</taxon>
        <taxon>Hexapoda</taxon>
        <taxon>Insecta</taxon>
        <taxon>Pterygota</taxon>
        <taxon>Neoptera</taxon>
        <taxon>Endopterygota</taxon>
        <taxon>Lepidoptera</taxon>
        <taxon>Glossata</taxon>
        <taxon>Ditrysia</taxon>
        <taxon>Noctuoidea</taxon>
        <taxon>Erebidae</taxon>
        <taxon>Arctiinae</taxon>
        <taxon>Arctia</taxon>
    </lineage>
</organism>
<dbReference type="InterPro" id="IPR009911">
    <property type="entry name" value="Fibroin_P25"/>
</dbReference>
<evidence type="ECO:0000313" key="3">
    <source>
        <dbReference type="EMBL" id="CAB3237372.1"/>
    </source>
</evidence>
<evidence type="ECO:0000313" key="6">
    <source>
        <dbReference type="Proteomes" id="UP000494256"/>
    </source>
</evidence>
<evidence type="ECO:0000256" key="1">
    <source>
        <dbReference type="PIRNR" id="PIRNR008881"/>
    </source>
</evidence>
<dbReference type="GO" id="GO:0005198">
    <property type="term" value="F:structural molecule activity"/>
    <property type="evidence" value="ECO:0007669"/>
    <property type="project" value="UniProtKB-UniRule"/>
</dbReference>
<comment type="subunit">
    <text evidence="1">Silk fibroin elementary unit consists in a disulfide-linked heavy and light chain and a p25 glycoprotein in molar ratios of 6:6:1. This results in a complex of approximately 2.3 MDa.</text>
</comment>
<keyword evidence="2" id="KW-0732">Signal</keyword>
<dbReference type="GO" id="GO:0005576">
    <property type="term" value="C:extracellular region"/>
    <property type="evidence" value="ECO:0007669"/>
    <property type="project" value="UniProtKB-SubCell"/>
</dbReference>
<keyword evidence="5" id="KW-1185">Reference proteome</keyword>
<evidence type="ECO:0000313" key="5">
    <source>
        <dbReference type="Proteomes" id="UP000494106"/>
    </source>
</evidence>
<dbReference type="Proteomes" id="UP000494256">
    <property type="component" value="Unassembled WGS sequence"/>
</dbReference>
<reference evidence="5 6" key="1">
    <citation type="submission" date="2020-04" db="EMBL/GenBank/DDBJ databases">
        <authorList>
            <person name="Wallbank WR R."/>
            <person name="Pardo Diaz C."/>
            <person name="Kozak K."/>
            <person name="Martin S."/>
            <person name="Jiggins C."/>
            <person name="Moest M."/>
            <person name="Warren A I."/>
            <person name="Byers J.R.P. K."/>
            <person name="Montejo-Kovacevich G."/>
            <person name="Yen C E."/>
        </authorList>
    </citation>
    <scope>NUCLEOTIDE SEQUENCE [LARGE SCALE GENOMIC DNA]</scope>
</reference>
<dbReference type="EMBL" id="CADEBC010000489">
    <property type="protein sequence ID" value="CAB3237372.1"/>
    <property type="molecule type" value="Genomic_DNA"/>
</dbReference>
<comment type="caution">
    <text evidence="4">The sequence shown here is derived from an EMBL/GenBank/DDBJ whole genome shotgun (WGS) entry which is preliminary data.</text>
</comment>
<accession>A0A8S1BNZ3</accession>
<evidence type="ECO:0000256" key="2">
    <source>
        <dbReference type="SAM" id="SignalP"/>
    </source>
</evidence>
<sequence>MLLKVILILWWAHYCYADIRLPKILRPCKLSDHKCIGDNLAANSFCKIKKNGYLPSKYVQESLHFDTPYFNASYIDHNLIIRNQDKCYVSEFFFNTQTDRVVLSLDCPNLDLESDRTFIQHRTYQEDTYYHYHIRGVYPMIHITMNFPSMDLCSASIFTDVAQMPKFHIDPKNKPTANHLAKDLSYLHIFERENCHARGPGLAYKFIDSLICDYGCPVPK</sequence>
<dbReference type="Pfam" id="PF07294">
    <property type="entry name" value="Fibroin_P25"/>
    <property type="match status" value="1"/>
</dbReference>
<evidence type="ECO:0000313" key="4">
    <source>
        <dbReference type="EMBL" id="CAB3262150.1"/>
    </source>
</evidence>
<keyword evidence="1" id="KW-0964">Secreted</keyword>
<comment type="subcellular location">
    <subcellularLocation>
        <location evidence="1">Secreted</location>
    </subcellularLocation>
</comment>
<dbReference type="PIRSF" id="PIRSF008881">
    <property type="entry name" value="Fibroin_P25"/>
    <property type="match status" value="1"/>
</dbReference>
<keyword evidence="1" id="KW-0737">Silk protein</keyword>
<dbReference type="AlphaFoldDB" id="A0A8S1BNZ3"/>
<feature type="signal peptide" evidence="2">
    <location>
        <begin position="1"/>
        <end position="17"/>
    </location>
</feature>
<dbReference type="OrthoDB" id="7432106at2759"/>
<dbReference type="Proteomes" id="UP000494106">
    <property type="component" value="Unassembled WGS sequence"/>
</dbReference>
<name>A0A8S1BNZ3_ARCPL</name>